<dbReference type="InterPro" id="IPR044019">
    <property type="entry name" value="Cyanophycin_syn_N"/>
</dbReference>
<dbReference type="PANTHER" id="PTHR23135">
    <property type="entry name" value="MUR LIGASE FAMILY MEMBER"/>
    <property type="match status" value="1"/>
</dbReference>
<dbReference type="InterPro" id="IPR018109">
    <property type="entry name" value="Folylpolyglutamate_synth_CS"/>
</dbReference>
<dbReference type="Pfam" id="PF18921">
    <property type="entry name" value="Cyanophycin_syn"/>
    <property type="match status" value="1"/>
</dbReference>
<evidence type="ECO:0000256" key="11">
    <source>
        <dbReference type="ARBA" id="ARBA00048094"/>
    </source>
</evidence>
<organism evidence="16 17">
    <name type="scientific">Planktothrix agardhii (strain NIVA-CYA 126/8)</name>
    <dbReference type="NCBI Taxonomy" id="388467"/>
    <lineage>
        <taxon>Bacteria</taxon>
        <taxon>Bacillati</taxon>
        <taxon>Cyanobacteriota</taxon>
        <taxon>Cyanophyceae</taxon>
        <taxon>Oscillatoriophycideae</taxon>
        <taxon>Oscillatoriales</taxon>
        <taxon>Microcoleaceae</taxon>
        <taxon>Planktothrix</taxon>
    </lineage>
</organism>
<dbReference type="eggNOG" id="COG0769">
    <property type="taxonomic scope" value="Bacteria"/>
</dbReference>
<dbReference type="GO" id="GO:0046872">
    <property type="term" value="F:metal ion binding"/>
    <property type="evidence" value="ECO:0007669"/>
    <property type="project" value="InterPro"/>
</dbReference>
<evidence type="ECO:0000256" key="7">
    <source>
        <dbReference type="ARBA" id="ARBA00022598"/>
    </source>
</evidence>
<feature type="region of interest" description="Disordered" evidence="14">
    <location>
        <begin position="941"/>
        <end position="961"/>
    </location>
</feature>
<dbReference type="PROSITE" id="PS01011">
    <property type="entry name" value="FOLYLPOLYGLU_SYNT_1"/>
    <property type="match status" value="1"/>
</dbReference>
<dbReference type="InterPro" id="IPR036615">
    <property type="entry name" value="Mur_ligase_C_dom_sf"/>
</dbReference>
<name>A0A073CM99_PLAA1</name>
<evidence type="ECO:0000256" key="12">
    <source>
        <dbReference type="ARBA" id="ARBA00048425"/>
    </source>
</evidence>
<dbReference type="InterPro" id="IPR011810">
    <property type="entry name" value="Cya_phycin_syn"/>
</dbReference>
<dbReference type="GO" id="GO:0004326">
    <property type="term" value="F:tetrahydrofolylpolyglutamate synthase activity"/>
    <property type="evidence" value="ECO:0007669"/>
    <property type="project" value="InterPro"/>
</dbReference>
<keyword evidence="17" id="KW-1185">Reference proteome</keyword>
<evidence type="ECO:0000256" key="9">
    <source>
        <dbReference type="ARBA" id="ARBA00022840"/>
    </source>
</evidence>
<keyword evidence="8 13" id="KW-0547">Nucleotide-binding</keyword>
<dbReference type="PATRIC" id="fig|388467.6.peg.4056"/>
<dbReference type="GO" id="GO:0071161">
    <property type="term" value="F:cyanophycin synthetase activity (L-arginine-adding)"/>
    <property type="evidence" value="ECO:0007669"/>
    <property type="project" value="UniProtKB-EC"/>
</dbReference>
<comment type="catalytic activity">
    <reaction evidence="11">
        <text>[L-4-(L-arginin-2-N-yl)aspartate](n)-L-aspartate + L-arginine + ATP = [L-4-(L-arginin-2-N-yl)aspartate](n+1) + ADP + phosphate + H(+)</text>
        <dbReference type="Rhea" id="RHEA:23888"/>
        <dbReference type="Rhea" id="RHEA-COMP:13732"/>
        <dbReference type="Rhea" id="RHEA-COMP:13733"/>
        <dbReference type="ChEBI" id="CHEBI:15378"/>
        <dbReference type="ChEBI" id="CHEBI:30616"/>
        <dbReference type="ChEBI" id="CHEBI:32682"/>
        <dbReference type="ChEBI" id="CHEBI:43474"/>
        <dbReference type="ChEBI" id="CHEBI:137986"/>
        <dbReference type="ChEBI" id="CHEBI:137990"/>
        <dbReference type="ChEBI" id="CHEBI:456216"/>
        <dbReference type="EC" id="6.3.2.30"/>
    </reaction>
</comment>
<gene>
    <name evidence="16" type="primary">cphA</name>
    <name evidence="16" type="ORF">A19Y_4114</name>
</gene>
<dbReference type="Gene3D" id="3.90.190.20">
    <property type="entry name" value="Mur ligase, C-terminal domain"/>
    <property type="match status" value="1"/>
</dbReference>
<evidence type="ECO:0000256" key="8">
    <source>
        <dbReference type="ARBA" id="ARBA00022741"/>
    </source>
</evidence>
<sequence length="961" mass="104543">MIGNRQVSKRKSEIPNCSDLAKFNSSEKLFTANSLQVTLARNLIKRTIIPAHSEHYTHTNMKILKIQTLRGPNYWSIRRHQLIVMRLDLEELTERYSSDIPGFYNGLTSALPSLIEHHCSPGVRGGFLSRVERGTLMGHIIEHIALELQQLAGMTVGFGRTRETSSPGIFQVAFEYDNEHAGRYAGRAAVRLCQSIADTGTYPSEELAQDIEDLKELKAQASLGPSTETIIKEAEARDIPWQQLNARFMIQFGYGCYQKRIQATLSNQTGVLAVELACDKEGTKQILRDAGVPVPRGTVIRYLDELQDAIHEVGGYPIAIKPLDGNHGRGITLDITKWETAVMAYEEASNASKTRSVILERFYTGRDHRVLVVNGKMVAVAERVPAHVVGDGKLTIEQLIEKTNRDPRRGDGHDNVLTRIVVDKTVLSMIAEKGHTLESVMPPGEICFLRATANLSTGGSAIDRTDEVHPDNVWLFARIAKIIGLDIAGIDVVTPDISKPLREVDGVVVEVNAAPGFRMHVAPSEGLPRNVAGAVMDMLFPPCQPSRVPILAVTGTNGKTTTTRLLAHIIKQTGLAVGYTTTDGIYIGEHLAEPGDNTGPQSAQLILRDPMVEVAVLECARGGILRAGLGFDTCDVGVVLNVSADHLGLGDIDTPEQMAKVKSVVAEVVMPKGYAVLNADDPLVVQMAERVKAQIAYFTMNPDNEIVLKHTESGGLAAVYENGYLSILKGDWTLRIEQAVNVPITMNGRAPFMIANALAACLAAFAQGVKIEHIRAGLSTFIASTSQTPGRMNLFNMGNYHALIDYAHNPASYIALGAFVKNWPGHRIGVIGGPGDRRDEDFVTLGQLAADIFDEIIVKEDDDTRGRELGSAAQLISQGIQQVLGTIPGRQVRYETILNETQAVNTALDRAGAGSLVVILPESVNRAIKLIEVRNPIQESIDNSHSPSLNSSTVIQSSITL</sequence>
<dbReference type="GO" id="GO:0005524">
    <property type="term" value="F:ATP binding"/>
    <property type="evidence" value="ECO:0007669"/>
    <property type="project" value="UniProtKB-UniRule"/>
</dbReference>
<evidence type="ECO:0000256" key="13">
    <source>
        <dbReference type="PROSITE-ProRule" id="PRU00409"/>
    </source>
</evidence>
<dbReference type="PANTHER" id="PTHR23135:SF18">
    <property type="entry name" value="CYANOPHYCIN SYNTHETASE"/>
    <property type="match status" value="1"/>
</dbReference>
<evidence type="ECO:0000259" key="15">
    <source>
        <dbReference type="PROSITE" id="PS50975"/>
    </source>
</evidence>
<dbReference type="eggNOG" id="COG1181">
    <property type="taxonomic scope" value="Bacteria"/>
</dbReference>
<evidence type="ECO:0000256" key="2">
    <source>
        <dbReference type="ARBA" id="ARBA00009060"/>
    </source>
</evidence>
<dbReference type="Pfam" id="PF08245">
    <property type="entry name" value="Mur_ligase_M"/>
    <property type="match status" value="1"/>
</dbReference>
<reference evidence="16 17" key="1">
    <citation type="journal article" date="2014" name="Appl. Environ. Microbiol.">
        <title>Elucidation of insertion elements encoded on plasmids and in vitro construction of shuttle vectors from the toxic cyanobacterium Planktothrix.</title>
        <authorList>
            <person name="Christiansen G."/>
            <person name="Goesmann A."/>
            <person name="Kurmayer R."/>
        </authorList>
    </citation>
    <scope>NUCLEOTIDE SEQUENCE [LARGE SCALE GENOMIC DNA]</scope>
    <source>
        <strain evidence="16 17">NIVA-CYA 126/8</strain>
    </source>
</reference>
<evidence type="ECO:0000256" key="14">
    <source>
        <dbReference type="SAM" id="MobiDB-lite"/>
    </source>
</evidence>
<dbReference type="InterPro" id="IPR011761">
    <property type="entry name" value="ATP-grasp"/>
</dbReference>
<evidence type="ECO:0000256" key="5">
    <source>
        <dbReference type="ARBA" id="ARBA00013005"/>
    </source>
</evidence>
<dbReference type="EC" id="6.3.2.29" evidence="5"/>
<keyword evidence="9 13" id="KW-0067">ATP-binding</keyword>
<dbReference type="EMBL" id="CM002803">
    <property type="protein sequence ID" value="KEI68818.1"/>
    <property type="molecule type" value="Genomic_DNA"/>
</dbReference>
<evidence type="ECO:0000256" key="3">
    <source>
        <dbReference type="ARBA" id="ARBA00011738"/>
    </source>
</evidence>
<dbReference type="EC" id="6.3.2.30" evidence="4"/>
<evidence type="ECO:0000256" key="10">
    <source>
        <dbReference type="ARBA" id="ARBA00031353"/>
    </source>
</evidence>
<dbReference type="Pfam" id="PF02875">
    <property type="entry name" value="Mur_ligase_C"/>
    <property type="match status" value="1"/>
</dbReference>
<dbReference type="HOGENOM" id="CLU_016806_0_0_3"/>
<dbReference type="SUPFAM" id="SSF53244">
    <property type="entry name" value="MurD-like peptide ligases, peptide-binding domain"/>
    <property type="match status" value="1"/>
</dbReference>
<dbReference type="Proteomes" id="UP000027395">
    <property type="component" value="Chromosome"/>
</dbReference>
<dbReference type="NCBIfam" id="TIGR02068">
    <property type="entry name" value="cya_phycin_syn"/>
    <property type="match status" value="1"/>
</dbReference>
<dbReference type="STRING" id="388467.A19Y_4114"/>
<dbReference type="InterPro" id="IPR013651">
    <property type="entry name" value="ATP-grasp_RimK-type"/>
</dbReference>
<dbReference type="Pfam" id="PF08443">
    <property type="entry name" value="RimK"/>
    <property type="match status" value="1"/>
</dbReference>
<comment type="subunit">
    <text evidence="3">Homodimer.</text>
</comment>
<dbReference type="Gene3D" id="3.30.470.20">
    <property type="entry name" value="ATP-grasp fold, B domain"/>
    <property type="match status" value="2"/>
</dbReference>
<dbReference type="PROSITE" id="PS50975">
    <property type="entry name" value="ATP_GRASP"/>
    <property type="match status" value="1"/>
</dbReference>
<dbReference type="SUPFAM" id="SSF56059">
    <property type="entry name" value="Glutathione synthetase ATP-binding domain-like"/>
    <property type="match status" value="1"/>
</dbReference>
<feature type="domain" description="ATP-grasp" evidence="15">
    <location>
        <begin position="284"/>
        <end position="540"/>
    </location>
</feature>
<comment type="catalytic activity">
    <reaction evidence="12">
        <text>[L-4-(L-arginin-2-N-yl)aspartate](n) + L-aspartate + ATP = [L-4-(L-arginin-2-N-yl)aspartate](n)-L-aspartate + ADP + phosphate + H(+)</text>
        <dbReference type="Rhea" id="RHEA:13277"/>
        <dbReference type="Rhea" id="RHEA-COMP:13728"/>
        <dbReference type="Rhea" id="RHEA-COMP:13733"/>
        <dbReference type="ChEBI" id="CHEBI:15378"/>
        <dbReference type="ChEBI" id="CHEBI:29991"/>
        <dbReference type="ChEBI" id="CHEBI:30616"/>
        <dbReference type="ChEBI" id="CHEBI:43474"/>
        <dbReference type="ChEBI" id="CHEBI:137986"/>
        <dbReference type="ChEBI" id="CHEBI:137990"/>
        <dbReference type="ChEBI" id="CHEBI:456216"/>
        <dbReference type="EC" id="6.3.2.29"/>
    </reaction>
</comment>
<comment type="function">
    <text evidence="1">Catalyzes the ATP-dependent polymerization of arginine and aspartate to multi-L-arginyl-poly-L-aspartic acid (cyanophycin; a water-insoluble reserve polymer).</text>
</comment>
<proteinExistence type="inferred from homology"/>
<dbReference type="Gene3D" id="3.40.1190.10">
    <property type="entry name" value="Mur-like, catalytic domain"/>
    <property type="match status" value="1"/>
</dbReference>
<protein>
    <recommendedName>
        <fullName evidence="6">Cyanophycin synthetase</fullName>
        <ecNumber evidence="5">6.3.2.29</ecNumber>
        <ecNumber evidence="4">6.3.2.30</ecNumber>
    </recommendedName>
    <alternativeName>
        <fullName evidence="10">Cyanophycin synthase</fullName>
    </alternativeName>
</protein>
<dbReference type="InterPro" id="IPR013221">
    <property type="entry name" value="Mur_ligase_cen"/>
</dbReference>
<evidence type="ECO:0000313" key="17">
    <source>
        <dbReference type="Proteomes" id="UP000027395"/>
    </source>
</evidence>
<dbReference type="GO" id="GO:0071160">
    <property type="term" value="F:cyanophycin synthetase activity (L-aspartate-adding)"/>
    <property type="evidence" value="ECO:0007669"/>
    <property type="project" value="UniProtKB-EC"/>
</dbReference>
<dbReference type="SUPFAM" id="SSF53623">
    <property type="entry name" value="MurD-like peptide ligases, catalytic domain"/>
    <property type="match status" value="1"/>
</dbReference>
<evidence type="ECO:0000256" key="1">
    <source>
        <dbReference type="ARBA" id="ARBA00003184"/>
    </source>
</evidence>
<evidence type="ECO:0000313" key="16">
    <source>
        <dbReference type="EMBL" id="KEI68818.1"/>
    </source>
</evidence>
<comment type="similarity">
    <text evidence="2">In the C-terminal section; belongs to the MurCDEF family.</text>
</comment>
<dbReference type="InterPro" id="IPR004101">
    <property type="entry name" value="Mur_ligase_C"/>
</dbReference>
<dbReference type="NCBIfam" id="NF010623">
    <property type="entry name" value="PRK14016.1"/>
    <property type="match status" value="1"/>
</dbReference>
<evidence type="ECO:0000256" key="6">
    <source>
        <dbReference type="ARBA" id="ARBA00022036"/>
    </source>
</evidence>
<dbReference type="AlphaFoldDB" id="A0A073CM99"/>
<evidence type="ECO:0000256" key="4">
    <source>
        <dbReference type="ARBA" id="ARBA00012968"/>
    </source>
</evidence>
<accession>A0A073CM99</accession>
<dbReference type="InterPro" id="IPR036565">
    <property type="entry name" value="Mur-like_cat_sf"/>
</dbReference>
<keyword evidence="7 16" id="KW-0436">Ligase</keyword>